<feature type="compositionally biased region" description="Pro residues" evidence="1">
    <location>
        <begin position="347"/>
        <end position="356"/>
    </location>
</feature>
<evidence type="ECO:0000313" key="2">
    <source>
        <dbReference type="EMBL" id="GLB34050.1"/>
    </source>
</evidence>
<feature type="compositionally biased region" description="Basic and acidic residues" evidence="1">
    <location>
        <begin position="517"/>
        <end position="529"/>
    </location>
</feature>
<feature type="region of interest" description="Disordered" evidence="1">
    <location>
        <begin position="882"/>
        <end position="952"/>
    </location>
</feature>
<feature type="compositionally biased region" description="Basic and acidic residues" evidence="1">
    <location>
        <begin position="641"/>
        <end position="652"/>
    </location>
</feature>
<feature type="region of interest" description="Disordered" evidence="1">
    <location>
        <begin position="1"/>
        <end position="33"/>
    </location>
</feature>
<organism evidence="2 3">
    <name type="scientific">Lyophyllum shimeji</name>
    <name type="common">Hon-shimeji</name>
    <name type="synonym">Tricholoma shimeji</name>
    <dbReference type="NCBI Taxonomy" id="47721"/>
    <lineage>
        <taxon>Eukaryota</taxon>
        <taxon>Fungi</taxon>
        <taxon>Dikarya</taxon>
        <taxon>Basidiomycota</taxon>
        <taxon>Agaricomycotina</taxon>
        <taxon>Agaricomycetes</taxon>
        <taxon>Agaricomycetidae</taxon>
        <taxon>Agaricales</taxon>
        <taxon>Tricholomatineae</taxon>
        <taxon>Lyophyllaceae</taxon>
        <taxon>Lyophyllum</taxon>
    </lineage>
</organism>
<feature type="region of interest" description="Disordered" evidence="1">
    <location>
        <begin position="717"/>
        <end position="737"/>
    </location>
</feature>
<accession>A0A9P3PDN8</accession>
<proteinExistence type="predicted"/>
<gene>
    <name evidence="2" type="ORF">LshimejAT787_0109340</name>
</gene>
<feature type="compositionally biased region" description="Polar residues" evidence="1">
    <location>
        <begin position="490"/>
        <end position="499"/>
    </location>
</feature>
<evidence type="ECO:0000256" key="1">
    <source>
        <dbReference type="SAM" id="MobiDB-lite"/>
    </source>
</evidence>
<dbReference type="OrthoDB" id="2894483at2759"/>
<feature type="region of interest" description="Disordered" evidence="1">
    <location>
        <begin position="380"/>
        <end position="530"/>
    </location>
</feature>
<dbReference type="Proteomes" id="UP001063166">
    <property type="component" value="Unassembled WGS sequence"/>
</dbReference>
<comment type="caution">
    <text evidence="2">The sequence shown here is derived from an EMBL/GenBank/DDBJ whole genome shotgun (WGS) entry which is preliminary data.</text>
</comment>
<sequence>MGNIIESESTPDALEEDNREESSAGSPRQSDICAMPGLLTAVATEARLQTPVDPGDRNSCRPSRVFVQEEDSTLLPDARGAQSRIEPTANASTDPADGSFPLSESELPATFDTSLDPAESSDFFVNPPPTKSVTDDQLGSRPPVEVEAVTASDSAMEVESLLTCLEPDSSVSLSPSAVLPLSASASRHRKSLLSRDAPPFIPSQNGLVKTSEQFSRLESTVSSILSSPVLVSAEKDCTNASSSKPAHAVSPAASAKPENDIQTPESPTVVYPAVRPDQPRCPAPTLPQDLPLTVTTYADATNLAMQFPEHADLILTLPLPKPAQLVSDEEKEESARPPPHVLDQEPFPEPPSPRPLSPSLHHPDRPHWAAAALLAKSKGPETLPAPQTRDNTDINHTVGNSSCSSPRSRRNRRQCPRSSIQASRHKLGSRPPESDESGRRRDPQPHHGGADSLDHPSHLGVPRKQRLSISSDPLDIGPKGSVNDTGAIASRTQEFTRGSETAPAFARHTPPATVATERSDVGADHKPADGWDLLDVNRLDVGPNATNLPPDGKHREASSILGQERLGRHIISPHAINVNHKPARSISRRAHKQQVAELNIAARRYLGQGSDRESRRASSSASSNRSVEETGIADTSPAESAIDKHLLERSEADGSIPGSNLPPSKATAAEEELTPMLRSGESPLRGIQLRIDNMHPAVHRSPKASADTQVVHGIFPSPKPHVSPRITSSSSSVQENQPVGDFSGAGSEWLVPPEHTVHDWLIPPSLKPQASSRITSLASQENQLVGSFRDAGSEWLVPPEHTVGVWLPFGSASVPSFQNALSPSQILHSTKPSAAFLPPPKVISDTNHPVQGANTQHPFGVDPQTKGGSANWFGNSAFTVPSDDHNLNCPGPGLDDQRRYPRRARQSLPAQSEVFAQHLAEAYPSHPGSEGRRGRGRGRGARSPSSQNPRQR</sequence>
<feature type="region of interest" description="Disordered" evidence="1">
    <location>
        <begin position="46"/>
        <end position="144"/>
    </location>
</feature>
<feature type="region of interest" description="Disordered" evidence="1">
    <location>
        <begin position="606"/>
        <end position="671"/>
    </location>
</feature>
<protein>
    <submittedName>
        <fullName evidence="2">Uncharacterized protein</fullName>
    </submittedName>
</protein>
<evidence type="ECO:0000313" key="3">
    <source>
        <dbReference type="Proteomes" id="UP001063166"/>
    </source>
</evidence>
<reference evidence="2" key="1">
    <citation type="submission" date="2022-07" db="EMBL/GenBank/DDBJ databases">
        <title>The genome of Lyophyllum shimeji provides insight into the initial evolution of ectomycorrhizal fungal genome.</title>
        <authorList>
            <person name="Kobayashi Y."/>
            <person name="Shibata T."/>
            <person name="Hirakawa H."/>
            <person name="Shigenobu S."/>
            <person name="Nishiyama T."/>
            <person name="Yamada A."/>
            <person name="Hasebe M."/>
            <person name="Kawaguchi M."/>
        </authorList>
    </citation>
    <scope>NUCLEOTIDE SEQUENCE</scope>
    <source>
        <strain evidence="2">AT787</strain>
    </source>
</reference>
<dbReference type="EMBL" id="BRPK01000001">
    <property type="protein sequence ID" value="GLB34050.1"/>
    <property type="molecule type" value="Genomic_DNA"/>
</dbReference>
<feature type="compositionally biased region" description="Polar residues" evidence="1">
    <location>
        <begin position="1"/>
        <end position="10"/>
    </location>
</feature>
<feature type="compositionally biased region" description="Basic and acidic residues" evidence="1">
    <location>
        <begin position="432"/>
        <end position="457"/>
    </location>
</feature>
<feature type="region of interest" description="Disordered" evidence="1">
    <location>
        <begin position="325"/>
        <end position="367"/>
    </location>
</feature>
<feature type="region of interest" description="Disordered" evidence="1">
    <location>
        <begin position="239"/>
        <end position="269"/>
    </location>
</feature>
<dbReference type="AlphaFoldDB" id="A0A9P3PDN8"/>
<keyword evidence="3" id="KW-1185">Reference proteome</keyword>
<name>A0A9P3PDN8_LYOSH</name>